<dbReference type="AlphaFoldDB" id="A0A0F9AIY4"/>
<keyword evidence="1" id="KW-0812">Transmembrane</keyword>
<evidence type="ECO:0000313" key="2">
    <source>
        <dbReference type="EMBL" id="KKL09569.1"/>
    </source>
</evidence>
<dbReference type="EMBL" id="LAZR01042424">
    <property type="protein sequence ID" value="KKL09569.1"/>
    <property type="molecule type" value="Genomic_DNA"/>
</dbReference>
<reference evidence="2" key="1">
    <citation type="journal article" date="2015" name="Nature">
        <title>Complex archaea that bridge the gap between prokaryotes and eukaryotes.</title>
        <authorList>
            <person name="Spang A."/>
            <person name="Saw J.H."/>
            <person name="Jorgensen S.L."/>
            <person name="Zaremba-Niedzwiedzka K."/>
            <person name="Martijn J."/>
            <person name="Lind A.E."/>
            <person name="van Eijk R."/>
            <person name="Schleper C."/>
            <person name="Guy L."/>
            <person name="Ettema T.J."/>
        </authorList>
    </citation>
    <scope>NUCLEOTIDE SEQUENCE</scope>
</reference>
<feature type="transmembrane region" description="Helical" evidence="1">
    <location>
        <begin position="346"/>
        <end position="364"/>
    </location>
</feature>
<feature type="non-terminal residue" evidence="2">
    <location>
        <position position="433"/>
    </location>
</feature>
<sequence>MAERLGDAVLELRTDDAAFTRGIKKAESQVKRLGRAFDDVGRKAQRIGRQLATFVTLPILAIGVASVKTASDIQEMQNLFDVTFGESAKGVEEWAARMATAMKRSRFDLMRTASDFAAFLKPLGVAPDQIVPMSKALTQLTTDIASFRNQADKEVFIRLFSGLAGETEAVRRLGIDIGENAIKQELLIQGFKGITSEATQGQKAMARFSLIMRQTTDAQGDAIRTSGSFENQTKELGATITDVRVEIGQRLLPVATRMVQKIIELGKTFLTLSDNVKSGTIAVVAFVAIIGPAIFAIGLLAHAVGFAITGLAFLGPVLRGLFLVFKGTLIAIQVVVISFLGLFATLPGIIITTIAAVLGGLFIFKDTIIGFFKGLVLAIKDAFVGGFNNLVVIPFQEAINALSDVLLQSPFTVGAGLKFRMSVNDFIEPTFKD</sequence>
<keyword evidence="1" id="KW-0472">Membrane</keyword>
<gene>
    <name evidence="2" type="ORF">LCGC14_2564550</name>
</gene>
<protein>
    <recommendedName>
        <fullName evidence="3">Phage tail tape measure protein domain-containing protein</fullName>
    </recommendedName>
</protein>
<evidence type="ECO:0000256" key="1">
    <source>
        <dbReference type="SAM" id="Phobius"/>
    </source>
</evidence>
<organism evidence="2">
    <name type="scientific">marine sediment metagenome</name>
    <dbReference type="NCBI Taxonomy" id="412755"/>
    <lineage>
        <taxon>unclassified sequences</taxon>
        <taxon>metagenomes</taxon>
        <taxon>ecological metagenomes</taxon>
    </lineage>
</organism>
<proteinExistence type="predicted"/>
<comment type="caution">
    <text evidence="2">The sequence shown here is derived from an EMBL/GenBank/DDBJ whole genome shotgun (WGS) entry which is preliminary data.</text>
</comment>
<evidence type="ECO:0008006" key="3">
    <source>
        <dbReference type="Google" id="ProtNLM"/>
    </source>
</evidence>
<name>A0A0F9AIY4_9ZZZZ</name>
<keyword evidence="1" id="KW-1133">Transmembrane helix</keyword>
<feature type="transmembrane region" description="Helical" evidence="1">
    <location>
        <begin position="281"/>
        <end position="314"/>
    </location>
</feature>
<accession>A0A0F9AIY4</accession>